<gene>
    <name evidence="1" type="ORF">GDO81_021899</name>
</gene>
<organism evidence="1 2">
    <name type="scientific">Engystomops pustulosus</name>
    <name type="common">Tungara frog</name>
    <name type="synonym">Physalaemus pustulosus</name>
    <dbReference type="NCBI Taxonomy" id="76066"/>
    <lineage>
        <taxon>Eukaryota</taxon>
        <taxon>Metazoa</taxon>
        <taxon>Chordata</taxon>
        <taxon>Craniata</taxon>
        <taxon>Vertebrata</taxon>
        <taxon>Euteleostomi</taxon>
        <taxon>Amphibia</taxon>
        <taxon>Batrachia</taxon>
        <taxon>Anura</taxon>
        <taxon>Neobatrachia</taxon>
        <taxon>Hyloidea</taxon>
        <taxon>Leptodactylidae</taxon>
        <taxon>Leiuperinae</taxon>
        <taxon>Engystomops</taxon>
    </lineage>
</organism>
<name>A0AAV6ZP20_ENGPU</name>
<comment type="caution">
    <text evidence="1">The sequence shown here is derived from an EMBL/GenBank/DDBJ whole genome shotgun (WGS) entry which is preliminary data.</text>
</comment>
<dbReference type="Proteomes" id="UP000824782">
    <property type="component" value="Unassembled WGS sequence"/>
</dbReference>
<dbReference type="EMBL" id="WNYA01000013">
    <property type="protein sequence ID" value="KAG8551026.1"/>
    <property type="molecule type" value="Genomic_DNA"/>
</dbReference>
<dbReference type="AlphaFoldDB" id="A0AAV6ZP20"/>
<evidence type="ECO:0000313" key="2">
    <source>
        <dbReference type="Proteomes" id="UP000824782"/>
    </source>
</evidence>
<proteinExistence type="predicted"/>
<evidence type="ECO:0000313" key="1">
    <source>
        <dbReference type="EMBL" id="KAG8551026.1"/>
    </source>
</evidence>
<keyword evidence="2" id="KW-1185">Reference proteome</keyword>
<accession>A0AAV6ZP20</accession>
<reference evidence="1" key="1">
    <citation type="thesis" date="2020" institute="ProQuest LLC" country="789 East Eisenhower Parkway, Ann Arbor, MI, USA">
        <title>Comparative Genomics and Chromosome Evolution.</title>
        <authorList>
            <person name="Mudd A.B."/>
        </authorList>
    </citation>
    <scope>NUCLEOTIDE SEQUENCE</scope>
    <source>
        <strain evidence="1">237g6f4</strain>
        <tissue evidence="1">Blood</tissue>
    </source>
</reference>
<protein>
    <submittedName>
        <fullName evidence="1">Uncharacterized protein</fullName>
    </submittedName>
</protein>
<sequence>MLSMTSNWIPFLADTLPHHSPTKDRQIFYRVFAKGPFLCSMLTLNYLQCNLHPVWSREQLVNVTDKDKTVQRENSCQNWVRNKRTDSTQLVRQKGQYTLILTL</sequence>